<evidence type="ECO:0000313" key="2">
    <source>
        <dbReference type="Proteomes" id="UP001357485"/>
    </source>
</evidence>
<feature type="non-terminal residue" evidence="1">
    <location>
        <position position="1"/>
    </location>
</feature>
<name>A0ABR0LTS9_9PEZI</name>
<accession>A0ABR0LTS9</accession>
<proteinExistence type="predicted"/>
<evidence type="ECO:0000313" key="1">
    <source>
        <dbReference type="EMBL" id="KAK5241271.1"/>
    </source>
</evidence>
<dbReference type="Proteomes" id="UP001357485">
    <property type="component" value="Unassembled WGS sequence"/>
</dbReference>
<comment type="caution">
    <text evidence="1">The sequence shown here is derived from an EMBL/GenBank/DDBJ whole genome shotgun (WGS) entry which is preliminary data.</text>
</comment>
<reference evidence="1 2" key="1">
    <citation type="submission" date="2023-08" db="EMBL/GenBank/DDBJ databases">
        <title>Black Yeasts Isolated from many extreme environments.</title>
        <authorList>
            <person name="Coleine C."/>
            <person name="Stajich J.E."/>
            <person name="Selbmann L."/>
        </authorList>
    </citation>
    <scope>NUCLEOTIDE SEQUENCE [LARGE SCALE GENOMIC DNA]</scope>
    <source>
        <strain evidence="1 2">CCFEE 536</strain>
    </source>
</reference>
<feature type="non-terminal residue" evidence="1">
    <location>
        <position position="155"/>
    </location>
</feature>
<gene>
    <name evidence="1" type="ORF">LTR16_009554</name>
</gene>
<dbReference type="EMBL" id="JAVRRA010010724">
    <property type="protein sequence ID" value="KAK5241271.1"/>
    <property type="molecule type" value="Genomic_DNA"/>
</dbReference>
<protein>
    <submittedName>
        <fullName evidence="1">Uncharacterized protein</fullName>
    </submittedName>
</protein>
<sequence>WSSQNTWNIGSLPKVVHEQIAHAAPLQPYLRSLGEQSLAEPSRRGRADGWDLETEAKRKSQELIKAFDRDLRFYLRHVIAQGKQGMSIAKTVELLGPRITLARLVAAAEALGVDGGALGQEEGLDLAGREEAEMRAEGLWERHQRVPWPVKYEGK</sequence>
<keyword evidence="2" id="KW-1185">Reference proteome</keyword>
<organism evidence="1 2">
    <name type="scientific">Cryomyces antarcticus</name>
    <dbReference type="NCBI Taxonomy" id="329879"/>
    <lineage>
        <taxon>Eukaryota</taxon>
        <taxon>Fungi</taxon>
        <taxon>Dikarya</taxon>
        <taxon>Ascomycota</taxon>
        <taxon>Pezizomycotina</taxon>
        <taxon>Dothideomycetes</taxon>
        <taxon>Dothideomycetes incertae sedis</taxon>
        <taxon>Cryomyces</taxon>
    </lineage>
</organism>